<dbReference type="AlphaFoldDB" id="A0AAV3WQG0"/>
<dbReference type="EMBL" id="BLAY01000354">
    <property type="protein sequence ID" value="GET44439.1"/>
    <property type="molecule type" value="Genomic_DNA"/>
</dbReference>
<protein>
    <recommendedName>
        <fullName evidence="4">Transposase</fullName>
    </recommendedName>
</protein>
<gene>
    <name evidence="2" type="ORF">MiSe_92660</name>
</gene>
<evidence type="ECO:0000313" key="3">
    <source>
        <dbReference type="Proteomes" id="UP001050975"/>
    </source>
</evidence>
<evidence type="ECO:0000256" key="1">
    <source>
        <dbReference type="SAM" id="MobiDB-lite"/>
    </source>
</evidence>
<sequence length="90" mass="10266">MGIAALGLGLTRADYLEEMVKSNNLPSNTSKESDRFPRNTRREEHHVQQPSVVDSHTPTLPKMIELEALRDQVLQELKLGKAWIQNSRRS</sequence>
<feature type="compositionally biased region" description="Polar residues" evidence="1">
    <location>
        <begin position="48"/>
        <end position="58"/>
    </location>
</feature>
<organism evidence="2 3">
    <name type="scientific">Microseira wollei NIES-4236</name>
    <dbReference type="NCBI Taxonomy" id="2530354"/>
    <lineage>
        <taxon>Bacteria</taxon>
        <taxon>Bacillati</taxon>
        <taxon>Cyanobacteriota</taxon>
        <taxon>Cyanophyceae</taxon>
        <taxon>Oscillatoriophycideae</taxon>
        <taxon>Aerosakkonematales</taxon>
        <taxon>Aerosakkonemataceae</taxon>
        <taxon>Microseira</taxon>
    </lineage>
</organism>
<evidence type="ECO:0008006" key="4">
    <source>
        <dbReference type="Google" id="ProtNLM"/>
    </source>
</evidence>
<feature type="compositionally biased region" description="Basic and acidic residues" evidence="1">
    <location>
        <begin position="31"/>
        <end position="47"/>
    </location>
</feature>
<feature type="region of interest" description="Disordered" evidence="1">
    <location>
        <begin position="22"/>
        <end position="58"/>
    </location>
</feature>
<evidence type="ECO:0000313" key="2">
    <source>
        <dbReference type="EMBL" id="GET44439.1"/>
    </source>
</evidence>
<accession>A0AAV3WQG0</accession>
<dbReference type="RefSeq" id="WP_226594425.1">
    <property type="nucleotide sequence ID" value="NZ_BLAY01000354.1"/>
</dbReference>
<reference evidence="2" key="1">
    <citation type="submission" date="2019-10" db="EMBL/GenBank/DDBJ databases">
        <title>Draft genome sequece of Microseira wollei NIES-4236.</title>
        <authorList>
            <person name="Yamaguchi H."/>
            <person name="Suzuki S."/>
            <person name="Kawachi M."/>
        </authorList>
    </citation>
    <scope>NUCLEOTIDE SEQUENCE</scope>
    <source>
        <strain evidence="2">NIES-4236</strain>
    </source>
</reference>
<comment type="caution">
    <text evidence="2">The sequence shown here is derived from an EMBL/GenBank/DDBJ whole genome shotgun (WGS) entry which is preliminary data.</text>
</comment>
<proteinExistence type="predicted"/>
<keyword evidence="3" id="KW-1185">Reference proteome</keyword>
<dbReference type="Proteomes" id="UP001050975">
    <property type="component" value="Unassembled WGS sequence"/>
</dbReference>
<name>A0AAV3WQG0_9CYAN</name>